<evidence type="ECO:0000313" key="12">
    <source>
        <dbReference type="Proteomes" id="UP001059041"/>
    </source>
</evidence>
<feature type="transmembrane region" description="Helical" evidence="9">
    <location>
        <begin position="51"/>
        <end position="74"/>
    </location>
</feature>
<dbReference type="PANTHER" id="PTHR24225:SF68">
    <property type="entry name" value="C3A ANAPHYLATOXIN CHEMOTACTIC RECEPTOR-LIKE-RELATED"/>
    <property type="match status" value="1"/>
</dbReference>
<dbReference type="InterPro" id="IPR000276">
    <property type="entry name" value="GPCR_Rhodpsn"/>
</dbReference>
<feature type="transmembrane region" description="Helical" evidence="9">
    <location>
        <begin position="148"/>
        <end position="172"/>
    </location>
</feature>
<dbReference type="GO" id="GO:0004930">
    <property type="term" value="F:G protein-coupled receptor activity"/>
    <property type="evidence" value="ECO:0007669"/>
    <property type="project" value="UniProtKB-KW"/>
</dbReference>
<keyword evidence="4" id="KW-0297">G-protein coupled receptor</keyword>
<dbReference type="AlphaFoldDB" id="A0A9W7TLL3"/>
<feature type="domain" description="G-protein coupled receptors family 1 profile" evidence="10">
    <location>
        <begin position="32"/>
        <end position="244"/>
    </location>
</feature>
<dbReference type="GO" id="GO:0007204">
    <property type="term" value="P:positive regulation of cytosolic calcium ion concentration"/>
    <property type="evidence" value="ECO:0007669"/>
    <property type="project" value="TreeGrafter"/>
</dbReference>
<evidence type="ECO:0000256" key="1">
    <source>
        <dbReference type="ARBA" id="ARBA00004141"/>
    </source>
</evidence>
<gene>
    <name evidence="11" type="ORF">IRJ41_025589</name>
</gene>
<keyword evidence="7" id="KW-0807">Transducer</keyword>
<protein>
    <submittedName>
        <fullName evidence="11">C3a anaphylatoxin chemotactic receptor-like</fullName>
    </submittedName>
</protein>
<dbReference type="InterPro" id="IPR017452">
    <property type="entry name" value="GPCR_Rhodpsn_7TM"/>
</dbReference>
<dbReference type="GO" id="GO:0007200">
    <property type="term" value="P:phospholipase C-activating G protein-coupled receptor signaling pathway"/>
    <property type="evidence" value="ECO:0007669"/>
    <property type="project" value="TreeGrafter"/>
</dbReference>
<comment type="caution">
    <text evidence="11">The sequence shown here is derived from an EMBL/GenBank/DDBJ whole genome shotgun (WGS) entry which is preliminary data.</text>
</comment>
<sequence>MFNTTQQTESLSSSQIVTICVYLAMFIVGLVGNGLVIFITGFKMKSTVNSIWFLNLAIADVFFALAPIMRIVLISAKAKYVASVFFLTVISLDRCLCTWVVVWAQNKRTLVKARIICVFVWLSSICCSIPFVINFYNKNLDLKSLFAFRFSVGFLLPFLVIASSYMTIALRVKRLKKGKVFRPFRLIVALVLVFFICWFPYHIHKLLNAAENKQNASVREKLSKTRHFVICLTYVHSCVNPILYVFICEEYKQKLKQSLLLVLETTFAEEHLEAKKEDKRHHSHLFQLPRQENDHVQNHSQRDLFLGHCVVTDTL</sequence>
<dbReference type="GO" id="GO:0005886">
    <property type="term" value="C:plasma membrane"/>
    <property type="evidence" value="ECO:0007669"/>
    <property type="project" value="TreeGrafter"/>
</dbReference>
<proteinExistence type="inferred from homology"/>
<dbReference type="EMBL" id="JAFHDT010000014">
    <property type="protein sequence ID" value="KAI7801190.1"/>
    <property type="molecule type" value="Genomic_DNA"/>
</dbReference>
<evidence type="ECO:0000256" key="4">
    <source>
        <dbReference type="ARBA" id="ARBA00023040"/>
    </source>
</evidence>
<keyword evidence="2 9" id="KW-0812">Transmembrane</keyword>
<feature type="transmembrane region" description="Helical" evidence="9">
    <location>
        <begin position="16"/>
        <end position="39"/>
    </location>
</feature>
<keyword evidence="5 9" id="KW-0472">Membrane</keyword>
<dbReference type="SUPFAM" id="SSF81321">
    <property type="entry name" value="Family A G protein-coupled receptor-like"/>
    <property type="match status" value="1"/>
</dbReference>
<dbReference type="Proteomes" id="UP001059041">
    <property type="component" value="Linkage Group LG14"/>
</dbReference>
<dbReference type="GO" id="GO:0004875">
    <property type="term" value="F:complement receptor activity"/>
    <property type="evidence" value="ECO:0007669"/>
    <property type="project" value="TreeGrafter"/>
</dbReference>
<dbReference type="Pfam" id="PF00001">
    <property type="entry name" value="7tm_1"/>
    <property type="match status" value="1"/>
</dbReference>
<evidence type="ECO:0000256" key="5">
    <source>
        <dbReference type="ARBA" id="ARBA00023136"/>
    </source>
</evidence>
<feature type="transmembrane region" description="Helical" evidence="9">
    <location>
        <begin position="115"/>
        <end position="136"/>
    </location>
</feature>
<dbReference type="PROSITE" id="PS50262">
    <property type="entry name" value="G_PROTEIN_RECEP_F1_2"/>
    <property type="match status" value="1"/>
</dbReference>
<organism evidence="11 12">
    <name type="scientific">Triplophysa rosa</name>
    <name type="common">Cave loach</name>
    <dbReference type="NCBI Taxonomy" id="992332"/>
    <lineage>
        <taxon>Eukaryota</taxon>
        <taxon>Metazoa</taxon>
        <taxon>Chordata</taxon>
        <taxon>Craniata</taxon>
        <taxon>Vertebrata</taxon>
        <taxon>Euteleostomi</taxon>
        <taxon>Actinopterygii</taxon>
        <taxon>Neopterygii</taxon>
        <taxon>Teleostei</taxon>
        <taxon>Ostariophysi</taxon>
        <taxon>Cypriniformes</taxon>
        <taxon>Nemacheilidae</taxon>
        <taxon>Triplophysa</taxon>
    </lineage>
</organism>
<dbReference type="GO" id="GO:0006954">
    <property type="term" value="P:inflammatory response"/>
    <property type="evidence" value="ECO:0007669"/>
    <property type="project" value="TreeGrafter"/>
</dbReference>
<evidence type="ECO:0000256" key="6">
    <source>
        <dbReference type="ARBA" id="ARBA00023170"/>
    </source>
</evidence>
<evidence type="ECO:0000256" key="3">
    <source>
        <dbReference type="ARBA" id="ARBA00022989"/>
    </source>
</evidence>
<evidence type="ECO:0000256" key="9">
    <source>
        <dbReference type="SAM" id="Phobius"/>
    </source>
</evidence>
<dbReference type="InterPro" id="IPR000826">
    <property type="entry name" value="Formyl_rcpt-rel"/>
</dbReference>
<feature type="transmembrane region" description="Helical" evidence="9">
    <location>
        <begin position="184"/>
        <end position="203"/>
    </location>
</feature>
<evidence type="ECO:0000259" key="10">
    <source>
        <dbReference type="PROSITE" id="PS50262"/>
    </source>
</evidence>
<dbReference type="Gene3D" id="1.20.1070.10">
    <property type="entry name" value="Rhodopsin 7-helix transmembrane proteins"/>
    <property type="match status" value="1"/>
</dbReference>
<comment type="similarity">
    <text evidence="8">Belongs to the chemokine-like receptor (CMKLR) family.</text>
</comment>
<keyword evidence="3 9" id="KW-1133">Transmembrane helix</keyword>
<feature type="transmembrane region" description="Helical" evidence="9">
    <location>
        <begin position="227"/>
        <end position="247"/>
    </location>
</feature>
<dbReference type="PRINTS" id="PR00237">
    <property type="entry name" value="GPCRRHODOPSN"/>
</dbReference>
<dbReference type="PANTHER" id="PTHR24225">
    <property type="entry name" value="CHEMOTACTIC RECEPTOR"/>
    <property type="match status" value="1"/>
</dbReference>
<keyword evidence="6 11" id="KW-0675">Receptor</keyword>
<accession>A0A9W7TLL3</accession>
<keyword evidence="12" id="KW-1185">Reference proteome</keyword>
<evidence type="ECO:0000256" key="2">
    <source>
        <dbReference type="ARBA" id="ARBA00022692"/>
    </source>
</evidence>
<evidence type="ECO:0000256" key="7">
    <source>
        <dbReference type="ARBA" id="ARBA00023224"/>
    </source>
</evidence>
<comment type="subcellular location">
    <subcellularLocation>
        <location evidence="1">Membrane</location>
        <topology evidence="1">Multi-pass membrane protein</topology>
    </subcellularLocation>
</comment>
<feature type="transmembrane region" description="Helical" evidence="9">
    <location>
        <begin position="80"/>
        <end position="103"/>
    </location>
</feature>
<evidence type="ECO:0000256" key="8">
    <source>
        <dbReference type="ARBA" id="ARBA00025736"/>
    </source>
</evidence>
<evidence type="ECO:0000313" key="11">
    <source>
        <dbReference type="EMBL" id="KAI7801190.1"/>
    </source>
</evidence>
<name>A0A9W7TLL3_TRIRA</name>
<reference evidence="11" key="1">
    <citation type="submission" date="2021-02" db="EMBL/GenBank/DDBJ databases">
        <title>Comparative genomics reveals that relaxation of natural selection precedes convergent phenotypic evolution of cavefish.</title>
        <authorList>
            <person name="Peng Z."/>
        </authorList>
    </citation>
    <scope>NUCLEOTIDE SEQUENCE</scope>
    <source>
        <tissue evidence="11">Muscle</tissue>
    </source>
</reference>